<evidence type="ECO:0000256" key="1">
    <source>
        <dbReference type="SAM" id="MobiDB-lite"/>
    </source>
</evidence>
<feature type="compositionally biased region" description="Basic and acidic residues" evidence="1">
    <location>
        <begin position="102"/>
        <end position="111"/>
    </location>
</feature>
<feature type="compositionally biased region" description="Polar residues" evidence="1">
    <location>
        <begin position="30"/>
        <end position="40"/>
    </location>
</feature>
<feature type="compositionally biased region" description="Polar residues" evidence="1">
    <location>
        <begin position="1"/>
        <end position="15"/>
    </location>
</feature>
<protein>
    <submittedName>
        <fullName evidence="2">Uncharacterized protein</fullName>
    </submittedName>
</protein>
<dbReference type="EMBL" id="DS113450">
    <property type="protein sequence ID" value="EAY05369.1"/>
    <property type="molecule type" value="Genomic_DNA"/>
</dbReference>
<keyword evidence="3" id="KW-1185">Reference proteome</keyword>
<reference evidence="2" key="1">
    <citation type="submission" date="2006-10" db="EMBL/GenBank/DDBJ databases">
        <authorList>
            <person name="Amadeo P."/>
            <person name="Zhao Q."/>
            <person name="Wortman J."/>
            <person name="Fraser-Liggett C."/>
            <person name="Carlton J."/>
        </authorList>
    </citation>
    <scope>NUCLEOTIDE SEQUENCE</scope>
    <source>
        <strain evidence="2">G3</strain>
    </source>
</reference>
<dbReference type="KEGG" id="tva:4763237"/>
<organism evidence="2 3">
    <name type="scientific">Trichomonas vaginalis (strain ATCC PRA-98 / G3)</name>
    <dbReference type="NCBI Taxonomy" id="412133"/>
    <lineage>
        <taxon>Eukaryota</taxon>
        <taxon>Metamonada</taxon>
        <taxon>Parabasalia</taxon>
        <taxon>Trichomonadida</taxon>
        <taxon>Trichomonadidae</taxon>
        <taxon>Trichomonas</taxon>
    </lineage>
</organism>
<dbReference type="Proteomes" id="UP000001542">
    <property type="component" value="Unassembled WGS sequence"/>
</dbReference>
<reference evidence="2" key="2">
    <citation type="journal article" date="2007" name="Science">
        <title>Draft genome sequence of the sexually transmitted pathogen Trichomonas vaginalis.</title>
        <authorList>
            <person name="Carlton J.M."/>
            <person name="Hirt R.P."/>
            <person name="Silva J.C."/>
            <person name="Delcher A.L."/>
            <person name="Schatz M."/>
            <person name="Zhao Q."/>
            <person name="Wortman J.R."/>
            <person name="Bidwell S.L."/>
            <person name="Alsmark U.C.M."/>
            <person name="Besteiro S."/>
            <person name="Sicheritz-Ponten T."/>
            <person name="Noel C.J."/>
            <person name="Dacks J.B."/>
            <person name="Foster P.G."/>
            <person name="Simillion C."/>
            <person name="Van de Peer Y."/>
            <person name="Miranda-Saavedra D."/>
            <person name="Barton G.J."/>
            <person name="Westrop G.D."/>
            <person name="Mueller S."/>
            <person name="Dessi D."/>
            <person name="Fiori P.L."/>
            <person name="Ren Q."/>
            <person name="Paulsen I."/>
            <person name="Zhang H."/>
            <person name="Bastida-Corcuera F.D."/>
            <person name="Simoes-Barbosa A."/>
            <person name="Brown M.T."/>
            <person name="Hayes R.D."/>
            <person name="Mukherjee M."/>
            <person name="Okumura C.Y."/>
            <person name="Schneider R."/>
            <person name="Smith A.J."/>
            <person name="Vanacova S."/>
            <person name="Villalvazo M."/>
            <person name="Haas B.J."/>
            <person name="Pertea M."/>
            <person name="Feldblyum T.V."/>
            <person name="Utterback T.R."/>
            <person name="Shu C.L."/>
            <person name="Osoegawa K."/>
            <person name="de Jong P.J."/>
            <person name="Hrdy I."/>
            <person name="Horvathova L."/>
            <person name="Zubacova Z."/>
            <person name="Dolezal P."/>
            <person name="Malik S.B."/>
            <person name="Logsdon J.M. Jr."/>
            <person name="Henze K."/>
            <person name="Gupta A."/>
            <person name="Wang C.C."/>
            <person name="Dunne R.L."/>
            <person name="Upcroft J.A."/>
            <person name="Upcroft P."/>
            <person name="White O."/>
            <person name="Salzberg S.L."/>
            <person name="Tang P."/>
            <person name="Chiu C.-H."/>
            <person name="Lee Y.-S."/>
            <person name="Embley T.M."/>
            <person name="Coombs G.H."/>
            <person name="Mottram J.C."/>
            <person name="Tachezy J."/>
            <person name="Fraser-Liggett C.M."/>
            <person name="Johnson P.J."/>
        </authorList>
    </citation>
    <scope>NUCLEOTIDE SEQUENCE [LARGE SCALE GENOMIC DNA]</scope>
    <source>
        <strain evidence="2">G3</strain>
    </source>
</reference>
<feature type="region of interest" description="Disordered" evidence="1">
    <location>
        <begin position="1"/>
        <end position="40"/>
    </location>
</feature>
<feature type="region of interest" description="Disordered" evidence="1">
    <location>
        <begin position="62"/>
        <end position="121"/>
    </location>
</feature>
<dbReference type="AlphaFoldDB" id="A2EPM6"/>
<name>A2EPM6_TRIV3</name>
<evidence type="ECO:0000313" key="2">
    <source>
        <dbReference type="EMBL" id="EAY05369.1"/>
    </source>
</evidence>
<evidence type="ECO:0000313" key="3">
    <source>
        <dbReference type="Proteomes" id="UP000001542"/>
    </source>
</evidence>
<dbReference type="VEuPathDB" id="TrichDB:TVAGG3_0603120"/>
<proteinExistence type="predicted"/>
<gene>
    <name evidence="2" type="ORF">TVAG_131030</name>
</gene>
<dbReference type="InParanoid" id="A2EPM6"/>
<accession>A2EPM6</accession>
<sequence>MSYSGSRGRGSTQNLPPKMAHKGGNPKPTPSTQQLYLFGNNANHSLYASQQQVQPIYQQDPKYQQYNSKTKSRVSIQPQYQQSVNPSNQKRPIIQQGPQKTAVKEEPKDSRNLFGNSLNNQKPPLAFNIVSRGNIPGLVFQQILVNS</sequence>
<feature type="compositionally biased region" description="Polar residues" evidence="1">
    <location>
        <begin position="62"/>
        <end position="90"/>
    </location>
</feature>
<dbReference type="VEuPathDB" id="TrichDB:TVAG_131030"/>
<dbReference type="RefSeq" id="XP_001317592.1">
    <property type="nucleotide sequence ID" value="XM_001317557.1"/>
</dbReference>